<feature type="region of interest" description="Disordered" evidence="1">
    <location>
        <begin position="252"/>
        <end position="291"/>
    </location>
</feature>
<evidence type="ECO:0000313" key="2">
    <source>
        <dbReference type="EMBL" id="MED6224909.1"/>
    </source>
</evidence>
<comment type="caution">
    <text evidence="2">The sequence shown here is derived from an EMBL/GenBank/DDBJ whole genome shotgun (WGS) entry which is preliminary data.</text>
</comment>
<dbReference type="Pfam" id="PF05097">
    <property type="entry name" value="DUF688"/>
    <property type="match status" value="1"/>
</dbReference>
<accession>A0ABU6ZSG7</accession>
<evidence type="ECO:0000313" key="3">
    <source>
        <dbReference type="Proteomes" id="UP001341840"/>
    </source>
</evidence>
<keyword evidence="3" id="KW-1185">Reference proteome</keyword>
<dbReference type="InterPro" id="IPR007789">
    <property type="entry name" value="DUF688"/>
</dbReference>
<organism evidence="2 3">
    <name type="scientific">Stylosanthes scabra</name>
    <dbReference type="NCBI Taxonomy" id="79078"/>
    <lineage>
        <taxon>Eukaryota</taxon>
        <taxon>Viridiplantae</taxon>
        <taxon>Streptophyta</taxon>
        <taxon>Embryophyta</taxon>
        <taxon>Tracheophyta</taxon>
        <taxon>Spermatophyta</taxon>
        <taxon>Magnoliopsida</taxon>
        <taxon>eudicotyledons</taxon>
        <taxon>Gunneridae</taxon>
        <taxon>Pentapetalae</taxon>
        <taxon>rosids</taxon>
        <taxon>fabids</taxon>
        <taxon>Fabales</taxon>
        <taxon>Fabaceae</taxon>
        <taxon>Papilionoideae</taxon>
        <taxon>50 kb inversion clade</taxon>
        <taxon>dalbergioids sensu lato</taxon>
        <taxon>Dalbergieae</taxon>
        <taxon>Pterocarpus clade</taxon>
        <taxon>Stylosanthes</taxon>
    </lineage>
</organism>
<feature type="compositionally biased region" description="Basic residues" evidence="1">
    <location>
        <begin position="271"/>
        <end position="280"/>
    </location>
</feature>
<dbReference type="PANTHER" id="PTHR33671">
    <property type="entry name" value="N-METHYLTRANSFERASE, PUTATIVE (DUF688)-RELATED"/>
    <property type="match status" value="1"/>
</dbReference>
<sequence length="291" mass="32190">MDSLKQQRPRKLNLNAPLLSTRRYYGFSSPSSNSLSAGAAFQNDHGVPFSWEQAPGKPKHNHKNDYSAAADTPGPTLPPPPDVGFVSGDDKDEDEEDYSDAMDVFSLSEALDIVQKKSERKNSGGGKNNGTNNNEGLLRLKIQESNGYQSPTYMINRFLPDATALAASSALHFPSNCDEKGCETCSYQECCARSSATVRKNGYDENHDDHSYSYSYSLSSSKGCYCGLEVLLPWRVKHKLCSMKSPVLMPPCSMNNVKKKKAEEHNQRGGAKQKKHRRRSSSSTLSHLPWS</sequence>
<feature type="non-terminal residue" evidence="2">
    <location>
        <position position="291"/>
    </location>
</feature>
<proteinExistence type="predicted"/>
<name>A0ABU6ZSG7_9FABA</name>
<feature type="region of interest" description="Disordered" evidence="1">
    <location>
        <begin position="23"/>
        <end position="98"/>
    </location>
</feature>
<dbReference type="Proteomes" id="UP001341840">
    <property type="component" value="Unassembled WGS sequence"/>
</dbReference>
<dbReference type="EMBL" id="JASCZI010273484">
    <property type="protein sequence ID" value="MED6224909.1"/>
    <property type="molecule type" value="Genomic_DNA"/>
</dbReference>
<dbReference type="PANTHER" id="PTHR33671:SF1">
    <property type="entry name" value="DUF688 FAMILY PROTEIN"/>
    <property type="match status" value="1"/>
</dbReference>
<reference evidence="2 3" key="1">
    <citation type="journal article" date="2023" name="Plants (Basel)">
        <title>Bridging the Gap: Combining Genomics and Transcriptomics Approaches to Understand Stylosanthes scabra, an Orphan Legume from the Brazilian Caatinga.</title>
        <authorList>
            <person name="Ferreira-Neto J.R.C."/>
            <person name="da Silva M.D."/>
            <person name="Binneck E."/>
            <person name="de Melo N.F."/>
            <person name="da Silva R.H."/>
            <person name="de Melo A.L.T.M."/>
            <person name="Pandolfi V."/>
            <person name="Bustamante F.O."/>
            <person name="Brasileiro-Vidal A.C."/>
            <person name="Benko-Iseppon A.M."/>
        </authorList>
    </citation>
    <scope>NUCLEOTIDE SEQUENCE [LARGE SCALE GENOMIC DNA]</scope>
    <source>
        <tissue evidence="2">Leaves</tissue>
    </source>
</reference>
<gene>
    <name evidence="2" type="ORF">PIB30_088734</name>
</gene>
<protein>
    <submittedName>
        <fullName evidence="2">Uncharacterized protein</fullName>
    </submittedName>
</protein>
<evidence type="ECO:0000256" key="1">
    <source>
        <dbReference type="SAM" id="MobiDB-lite"/>
    </source>
</evidence>